<gene>
    <name evidence="2" type="ORF">C8D92_102246</name>
</gene>
<accession>A0A2U1CZI5</accession>
<evidence type="ECO:0000313" key="3">
    <source>
        <dbReference type="Proteomes" id="UP000245887"/>
    </source>
</evidence>
<dbReference type="AlphaFoldDB" id="A0A2U1CZI5"/>
<protein>
    <submittedName>
        <fullName evidence="2">Uncharacterized protein</fullName>
    </submittedName>
</protein>
<dbReference type="EMBL" id="QEKQ01000002">
    <property type="protein sequence ID" value="PVY78206.1"/>
    <property type="molecule type" value="Genomic_DNA"/>
</dbReference>
<dbReference type="Proteomes" id="UP000245887">
    <property type="component" value="Unassembled WGS sequence"/>
</dbReference>
<name>A0A2U1CZI5_9GAMM</name>
<organism evidence="2 3">
    <name type="scientific">Tamilnaduibacter salinus</name>
    <dbReference type="NCBI Taxonomy" id="1484056"/>
    <lineage>
        <taxon>Bacteria</taxon>
        <taxon>Pseudomonadati</taxon>
        <taxon>Pseudomonadota</taxon>
        <taxon>Gammaproteobacteria</taxon>
        <taxon>Pseudomonadales</taxon>
        <taxon>Marinobacteraceae</taxon>
        <taxon>Tamilnaduibacter</taxon>
    </lineage>
</organism>
<reference evidence="2 3" key="1">
    <citation type="submission" date="2018-04" db="EMBL/GenBank/DDBJ databases">
        <title>Genomic Encyclopedia of Type Strains, Phase IV (KMG-IV): sequencing the most valuable type-strain genomes for metagenomic binning, comparative biology and taxonomic classification.</title>
        <authorList>
            <person name="Goeker M."/>
        </authorList>
    </citation>
    <scope>NUCLEOTIDE SEQUENCE [LARGE SCALE GENOMIC DNA]</scope>
    <source>
        <strain evidence="2 3">DSM 28688</strain>
    </source>
</reference>
<keyword evidence="1" id="KW-1133">Transmembrane helix</keyword>
<sequence>MSKKSTMTDGQVDAIAAIVLIALTVSFAVFWVAGQ</sequence>
<evidence type="ECO:0000313" key="2">
    <source>
        <dbReference type="EMBL" id="PVY78206.1"/>
    </source>
</evidence>
<evidence type="ECO:0000256" key="1">
    <source>
        <dbReference type="SAM" id="Phobius"/>
    </source>
</evidence>
<feature type="transmembrane region" description="Helical" evidence="1">
    <location>
        <begin position="12"/>
        <end position="33"/>
    </location>
</feature>
<proteinExistence type="predicted"/>
<comment type="caution">
    <text evidence="2">The sequence shown here is derived from an EMBL/GenBank/DDBJ whole genome shotgun (WGS) entry which is preliminary data.</text>
</comment>
<keyword evidence="1" id="KW-0472">Membrane</keyword>
<keyword evidence="1" id="KW-0812">Transmembrane</keyword>